<feature type="non-terminal residue" evidence="1">
    <location>
        <position position="107"/>
    </location>
</feature>
<name>A0AAV2H570_LYMST</name>
<reference evidence="1 2" key="1">
    <citation type="submission" date="2024-04" db="EMBL/GenBank/DDBJ databases">
        <authorList>
            <consortium name="Genoscope - CEA"/>
            <person name="William W."/>
        </authorList>
    </citation>
    <scope>NUCLEOTIDE SEQUENCE [LARGE SCALE GENOMIC DNA]</scope>
</reference>
<evidence type="ECO:0000313" key="1">
    <source>
        <dbReference type="EMBL" id="CAL1528568.1"/>
    </source>
</evidence>
<dbReference type="Proteomes" id="UP001497497">
    <property type="component" value="Unassembled WGS sequence"/>
</dbReference>
<protein>
    <submittedName>
        <fullName evidence="1">Uncharacterized protein</fullName>
    </submittedName>
</protein>
<sequence>MSSRDCKASMNRFDVNNTRAAWNVHDNNTEDQGRNTSKTTPKSCVRISSSTIDNEGYTIVDISDDVPCAYKVQRNTNGALPTIQEKNNEVSTKHTSKGLTNIRCKSN</sequence>
<proteinExistence type="predicted"/>
<keyword evidence="2" id="KW-1185">Reference proteome</keyword>
<accession>A0AAV2H570</accession>
<gene>
    <name evidence="1" type="ORF">GSLYS_00002738001</name>
</gene>
<dbReference type="AlphaFoldDB" id="A0AAV2H570"/>
<evidence type="ECO:0000313" key="2">
    <source>
        <dbReference type="Proteomes" id="UP001497497"/>
    </source>
</evidence>
<organism evidence="1 2">
    <name type="scientific">Lymnaea stagnalis</name>
    <name type="common">Great pond snail</name>
    <name type="synonym">Helix stagnalis</name>
    <dbReference type="NCBI Taxonomy" id="6523"/>
    <lineage>
        <taxon>Eukaryota</taxon>
        <taxon>Metazoa</taxon>
        <taxon>Spiralia</taxon>
        <taxon>Lophotrochozoa</taxon>
        <taxon>Mollusca</taxon>
        <taxon>Gastropoda</taxon>
        <taxon>Heterobranchia</taxon>
        <taxon>Euthyneura</taxon>
        <taxon>Panpulmonata</taxon>
        <taxon>Hygrophila</taxon>
        <taxon>Lymnaeoidea</taxon>
        <taxon>Lymnaeidae</taxon>
        <taxon>Lymnaea</taxon>
    </lineage>
</organism>
<comment type="caution">
    <text evidence="1">The sequence shown here is derived from an EMBL/GenBank/DDBJ whole genome shotgun (WGS) entry which is preliminary data.</text>
</comment>
<dbReference type="EMBL" id="CAXITT010000034">
    <property type="protein sequence ID" value="CAL1528568.1"/>
    <property type="molecule type" value="Genomic_DNA"/>
</dbReference>